<protein>
    <recommendedName>
        <fullName evidence="4">Phytanoyl-CoA dioxygenase</fullName>
    </recommendedName>
</protein>
<dbReference type="PANTHER" id="PTHR37563">
    <property type="entry name" value="PHYTANOYL-COA DIOXYGENASE FAMILY PROTEIN (AFU_ORTHOLOGUE AFUA_2G03330)"/>
    <property type="match status" value="1"/>
</dbReference>
<dbReference type="AlphaFoldDB" id="A0AAD2G2S1"/>
<dbReference type="SUPFAM" id="SSF51197">
    <property type="entry name" value="Clavaminate synthase-like"/>
    <property type="match status" value="1"/>
</dbReference>
<evidence type="ECO:0000313" key="2">
    <source>
        <dbReference type="EMBL" id="CAJ1960676.1"/>
    </source>
</evidence>
<gene>
    <name evidence="2" type="ORF">CYCCA115_LOCUS18838</name>
</gene>
<dbReference type="PANTHER" id="PTHR37563:SF2">
    <property type="entry name" value="PHYTANOYL-COA DIOXYGENASE FAMILY PROTEIN (AFU_ORTHOLOGUE AFUA_2G03330)"/>
    <property type="match status" value="1"/>
</dbReference>
<evidence type="ECO:0008006" key="4">
    <source>
        <dbReference type="Google" id="ProtNLM"/>
    </source>
</evidence>
<sequence length="491" mass="54503">MVDDGYDMFGSDDEKDDDVVEDEGGADGDDMREKEAMALYLSTFFLKRNPQVKPKDRIVGVFNPGEGSVSALEQRGFSLVSLSGILPLHLDAAVLLGQSRPDGSILNNLLPGGILVSEESNCPAIVNDKEYLTPTAIEQSKYVSRIKRSVKAHTSTCPWLPSSFSHNIEREHLEQGTVALSASEVGLSQMAESSKRKAVESMQEHGYVVIRNLLRPEECQKWGTAVLESVHMAADKLLKKENVNILEPQNSENEPQSYREMSMREDLRLDLRDGPALAKLRNDTGDTGQPVVVSGKTETENFHRFLRGHSCLLDVIRRTMNPKKGELYKGNLGRYNFEGSGPDGSFQDIRVSQVGGIVSFPGAADQSIHADCSHLFEIFDCHPAHYINIFAPGVPFHEKAGGTAFFHGSHNLKFTAKHCGSTDDYSNVFPYLVRPSLSLGDVVLFDCRILHFGLSNTSDSVERALLYCNTTQAWFTDPKNWEDQRPIFEES</sequence>
<dbReference type="InterPro" id="IPR051961">
    <property type="entry name" value="Fungal_Metabolite_Diox"/>
</dbReference>
<dbReference type="Pfam" id="PF05721">
    <property type="entry name" value="PhyH"/>
    <property type="match status" value="1"/>
</dbReference>
<reference evidence="2" key="1">
    <citation type="submission" date="2023-08" db="EMBL/GenBank/DDBJ databases">
        <authorList>
            <person name="Audoor S."/>
            <person name="Bilcke G."/>
        </authorList>
    </citation>
    <scope>NUCLEOTIDE SEQUENCE</scope>
</reference>
<accession>A0AAD2G2S1</accession>
<comment type="caution">
    <text evidence="2">The sequence shown here is derived from an EMBL/GenBank/DDBJ whole genome shotgun (WGS) entry which is preliminary data.</text>
</comment>
<dbReference type="Proteomes" id="UP001295423">
    <property type="component" value="Unassembled WGS sequence"/>
</dbReference>
<evidence type="ECO:0000313" key="3">
    <source>
        <dbReference type="Proteomes" id="UP001295423"/>
    </source>
</evidence>
<dbReference type="Gene3D" id="2.60.120.620">
    <property type="entry name" value="q2cbj1_9rhob like domain"/>
    <property type="match status" value="1"/>
</dbReference>
<evidence type="ECO:0000256" key="1">
    <source>
        <dbReference type="SAM" id="MobiDB-lite"/>
    </source>
</evidence>
<name>A0AAD2G2S1_9STRA</name>
<dbReference type="EMBL" id="CAKOGP040002069">
    <property type="protein sequence ID" value="CAJ1960676.1"/>
    <property type="molecule type" value="Genomic_DNA"/>
</dbReference>
<feature type="compositionally biased region" description="Acidic residues" evidence="1">
    <location>
        <begin position="1"/>
        <end position="28"/>
    </location>
</feature>
<organism evidence="2 3">
    <name type="scientific">Cylindrotheca closterium</name>
    <dbReference type="NCBI Taxonomy" id="2856"/>
    <lineage>
        <taxon>Eukaryota</taxon>
        <taxon>Sar</taxon>
        <taxon>Stramenopiles</taxon>
        <taxon>Ochrophyta</taxon>
        <taxon>Bacillariophyta</taxon>
        <taxon>Bacillariophyceae</taxon>
        <taxon>Bacillariophycidae</taxon>
        <taxon>Bacillariales</taxon>
        <taxon>Bacillariaceae</taxon>
        <taxon>Cylindrotheca</taxon>
    </lineage>
</organism>
<dbReference type="InterPro" id="IPR008775">
    <property type="entry name" value="Phytyl_CoA_dOase-like"/>
</dbReference>
<feature type="region of interest" description="Disordered" evidence="1">
    <location>
        <begin position="1"/>
        <end position="32"/>
    </location>
</feature>
<keyword evidence="3" id="KW-1185">Reference proteome</keyword>
<proteinExistence type="predicted"/>